<evidence type="ECO:0000313" key="2">
    <source>
        <dbReference type="Proteomes" id="UP000001055"/>
    </source>
</evidence>
<name>Q0UXS1_PHANO</name>
<dbReference type="EMBL" id="CH445329">
    <property type="protein sequence ID" value="EAT88648.1"/>
    <property type="molecule type" value="Genomic_DNA"/>
</dbReference>
<dbReference type="InParanoid" id="Q0UXS1"/>
<dbReference type="HOGENOM" id="CLU_2723042_0_0_1"/>
<dbReference type="RefSeq" id="XP_001794008.1">
    <property type="nucleotide sequence ID" value="XM_001793956.1"/>
</dbReference>
<dbReference type="Proteomes" id="UP000001055">
    <property type="component" value="Unassembled WGS sequence"/>
</dbReference>
<gene>
    <name evidence="1" type="ORF">SNOG_03443</name>
</gene>
<dbReference type="AlphaFoldDB" id="Q0UXS1"/>
<sequence>MGSKEVIWAGPMSIEIEARIPAAMNGPHVPLELHFASWALEQSVIVVAIKHMVFELVSAGKSVNTTPLTIDC</sequence>
<protein>
    <submittedName>
        <fullName evidence="1">Uncharacterized protein</fullName>
    </submittedName>
</protein>
<proteinExistence type="predicted"/>
<evidence type="ECO:0000313" key="1">
    <source>
        <dbReference type="EMBL" id="EAT88648.1"/>
    </source>
</evidence>
<dbReference type="GeneID" id="5970871"/>
<accession>Q0UXS1</accession>
<reference evidence="2" key="1">
    <citation type="journal article" date="2007" name="Plant Cell">
        <title>Dothideomycete-plant interactions illuminated by genome sequencing and EST analysis of the wheat pathogen Stagonospora nodorum.</title>
        <authorList>
            <person name="Hane J.K."/>
            <person name="Lowe R.G."/>
            <person name="Solomon P.S."/>
            <person name="Tan K.C."/>
            <person name="Schoch C.L."/>
            <person name="Spatafora J.W."/>
            <person name="Crous P.W."/>
            <person name="Kodira C."/>
            <person name="Birren B.W."/>
            <person name="Galagan J.E."/>
            <person name="Torriani S.F."/>
            <person name="McDonald B.A."/>
            <person name="Oliver R.P."/>
        </authorList>
    </citation>
    <scope>NUCLEOTIDE SEQUENCE [LARGE SCALE GENOMIC DNA]</scope>
    <source>
        <strain evidence="2">SN15 / ATCC MYA-4574 / FGSC 10173</strain>
    </source>
</reference>
<dbReference type="KEGG" id="pno:SNOG_03443"/>
<organism evidence="1 2">
    <name type="scientific">Phaeosphaeria nodorum (strain SN15 / ATCC MYA-4574 / FGSC 10173)</name>
    <name type="common">Glume blotch fungus</name>
    <name type="synonym">Parastagonospora nodorum</name>
    <dbReference type="NCBI Taxonomy" id="321614"/>
    <lineage>
        <taxon>Eukaryota</taxon>
        <taxon>Fungi</taxon>
        <taxon>Dikarya</taxon>
        <taxon>Ascomycota</taxon>
        <taxon>Pezizomycotina</taxon>
        <taxon>Dothideomycetes</taxon>
        <taxon>Pleosporomycetidae</taxon>
        <taxon>Pleosporales</taxon>
        <taxon>Pleosporineae</taxon>
        <taxon>Phaeosphaeriaceae</taxon>
        <taxon>Parastagonospora</taxon>
    </lineage>
</organism>